<comment type="caution">
    <text evidence="1">The sequence shown here is derived from an EMBL/GenBank/DDBJ whole genome shotgun (WGS) entry which is preliminary data.</text>
</comment>
<dbReference type="Proteomes" id="UP001207468">
    <property type="component" value="Unassembled WGS sequence"/>
</dbReference>
<organism evidence="1 2">
    <name type="scientific">Russula earlei</name>
    <dbReference type="NCBI Taxonomy" id="71964"/>
    <lineage>
        <taxon>Eukaryota</taxon>
        <taxon>Fungi</taxon>
        <taxon>Dikarya</taxon>
        <taxon>Basidiomycota</taxon>
        <taxon>Agaricomycotina</taxon>
        <taxon>Agaricomycetes</taxon>
        <taxon>Russulales</taxon>
        <taxon>Russulaceae</taxon>
        <taxon>Russula</taxon>
    </lineage>
</organism>
<gene>
    <name evidence="1" type="ORF">F5148DRAFT_989458</name>
</gene>
<protein>
    <submittedName>
        <fullName evidence="1">P-loop containing nucleoside triphosphate hydrolase protein</fullName>
    </submittedName>
</protein>
<name>A0ACC0TRS9_9AGAM</name>
<evidence type="ECO:0000313" key="1">
    <source>
        <dbReference type="EMBL" id="KAI9437804.1"/>
    </source>
</evidence>
<reference evidence="1" key="1">
    <citation type="submission" date="2021-03" db="EMBL/GenBank/DDBJ databases">
        <title>Evolutionary priming and transition to the ectomycorrhizal habit in an iconic lineage of mushroom-forming fungi: is preadaptation a requirement?</title>
        <authorList>
            <consortium name="DOE Joint Genome Institute"/>
            <person name="Looney B.P."/>
            <person name="Miyauchi S."/>
            <person name="Morin E."/>
            <person name="Drula E."/>
            <person name="Courty P.E."/>
            <person name="Chicoki N."/>
            <person name="Fauchery L."/>
            <person name="Kohler A."/>
            <person name="Kuo A."/>
            <person name="LaButti K."/>
            <person name="Pangilinan J."/>
            <person name="Lipzen A."/>
            <person name="Riley R."/>
            <person name="Andreopoulos W."/>
            <person name="He G."/>
            <person name="Johnson J."/>
            <person name="Barry K.W."/>
            <person name="Grigoriev I.V."/>
            <person name="Nagy L."/>
            <person name="Hibbett D."/>
            <person name="Henrissat B."/>
            <person name="Matheny P.B."/>
            <person name="Labbe J."/>
            <person name="Martin A.F."/>
        </authorList>
    </citation>
    <scope>NUCLEOTIDE SEQUENCE</scope>
    <source>
        <strain evidence="1">BPL698</strain>
    </source>
</reference>
<keyword evidence="1" id="KW-0378">Hydrolase</keyword>
<sequence length="354" mass="37908">MNVTHPQLSDFTPPLPEPLVANLFALNIRTVPDFIFTPPAQLFEKLPVGSITFSELTHHIAHVRNVFAGRALTGDQLIGEFEARSRWASVRSRLPDLDGLVGNGFGGASGGRIIEVSGGSASGKTALALHIVLHHLESYLTDAALWLDTTGNLTPARLANLASRSHDDEATAHTELLARLYIISAFDVVAAARAIEALDAEGSTEVNPESRTHRFQFRIVVVDTATALLGPQLSGISSQGHAQMTTFMRLLRSAAQKHGLCILVLNDATAAGRPALGASFTFMSDATLWLARAQGQDRELRTAEVLRSRVSVCGFPFSLQCDCVDGMALRGYGVALHLSDKAWQGARSLVGNPG</sequence>
<accession>A0ACC0TRS9</accession>
<dbReference type="EMBL" id="JAGFNK010000888">
    <property type="protein sequence ID" value="KAI9437804.1"/>
    <property type="molecule type" value="Genomic_DNA"/>
</dbReference>
<keyword evidence="2" id="KW-1185">Reference proteome</keyword>
<proteinExistence type="predicted"/>
<evidence type="ECO:0000313" key="2">
    <source>
        <dbReference type="Proteomes" id="UP001207468"/>
    </source>
</evidence>